<dbReference type="EMBL" id="BGZL01000003">
    <property type="protein sequence ID" value="GBP99994.1"/>
    <property type="molecule type" value="Genomic_DNA"/>
</dbReference>
<dbReference type="SUPFAM" id="SSF53300">
    <property type="entry name" value="vWA-like"/>
    <property type="match status" value="1"/>
</dbReference>
<evidence type="ECO:0008006" key="5">
    <source>
        <dbReference type="Google" id="ProtNLM"/>
    </source>
</evidence>
<accession>A0A388SYD6</accession>
<comment type="caution">
    <text evidence="3">The sequence shown here is derived from an EMBL/GenBank/DDBJ whole genome shotgun (WGS) entry which is preliminary data.</text>
</comment>
<dbReference type="Proteomes" id="UP000265354">
    <property type="component" value="Unassembled WGS sequence"/>
</dbReference>
<keyword evidence="2" id="KW-1133">Transmembrane helix</keyword>
<keyword evidence="2" id="KW-0472">Membrane</keyword>
<evidence type="ECO:0000313" key="3">
    <source>
        <dbReference type="EMBL" id="GBP99994.1"/>
    </source>
</evidence>
<feature type="region of interest" description="Disordered" evidence="1">
    <location>
        <begin position="1"/>
        <end position="75"/>
    </location>
</feature>
<organism evidence="3 4">
    <name type="scientific">Streptomyces spongiicola</name>
    <dbReference type="NCBI Taxonomy" id="1690221"/>
    <lineage>
        <taxon>Bacteria</taxon>
        <taxon>Bacillati</taxon>
        <taxon>Actinomycetota</taxon>
        <taxon>Actinomycetes</taxon>
        <taxon>Kitasatosporales</taxon>
        <taxon>Streptomycetaceae</taxon>
        <taxon>Streptomyces</taxon>
    </lineage>
</organism>
<dbReference type="InterPro" id="IPR036465">
    <property type="entry name" value="vWFA_dom_sf"/>
</dbReference>
<name>A0A388SYD6_9ACTN</name>
<evidence type="ECO:0000256" key="2">
    <source>
        <dbReference type="SAM" id="Phobius"/>
    </source>
</evidence>
<dbReference type="RefSeq" id="WP_147317686.1">
    <property type="nucleotide sequence ID" value="NZ_BGZL01000003.1"/>
</dbReference>
<feature type="compositionally biased region" description="Basic and acidic residues" evidence="1">
    <location>
        <begin position="26"/>
        <end position="41"/>
    </location>
</feature>
<evidence type="ECO:0000256" key="1">
    <source>
        <dbReference type="SAM" id="MobiDB-lite"/>
    </source>
</evidence>
<evidence type="ECO:0000313" key="4">
    <source>
        <dbReference type="Proteomes" id="UP000265354"/>
    </source>
</evidence>
<keyword evidence="2" id="KW-0812">Transmembrane</keyword>
<sequence length="456" mass="48765">MERHNDPHTGAKRAEQPTESPNGLDCVRDDGIDGGEHRSGEGSDVGDLAPRSGTGGGEGGGKRGKREQGVREGRAASYDLTQARGVLIGDYGRQVNRFILGIPRSLRITIILATLLALLAGAAWIVVEKVLPEYAPTYKTEFLVDVAEGAEDVAGIGDSLRTVLGNSGDSEAMALRTFGGECGSKDNTTRHVDFGTGNRQQISEAAGALSRSGKPTLMRGIVEAVEDFSRPFGEEAKQVNRIIVITRHGQDACDPDTAFVEREIRTRLAAAGLAIDFRLIGYQVPDEQRERLQRLATGANAPEPSFAETPEQLNDTLDWFTNVEPLLRNSQEVISILNPPVEQVNRGVKAITEGRLDTAETTLAGAREAMLGAEVEVQDLAGRAKTPEARDLHAGAVRLRTLQQDVVTAAGDALDAARAGEQLKPTLGAYEKAANEYNDAVAAMNTTLAVLRARSP</sequence>
<dbReference type="AlphaFoldDB" id="A0A388SYD6"/>
<proteinExistence type="predicted"/>
<feature type="transmembrane region" description="Helical" evidence="2">
    <location>
        <begin position="106"/>
        <end position="127"/>
    </location>
</feature>
<protein>
    <recommendedName>
        <fullName evidence="5">VWA domain-containing protein</fullName>
    </recommendedName>
</protein>
<reference evidence="3 4" key="1">
    <citation type="submission" date="2018-07" db="EMBL/GenBank/DDBJ databases">
        <title>Whole Genome Shotgun Sequence of Streptomyces spongiicola strain 531S.</title>
        <authorList>
            <person name="Dohra H."/>
            <person name="Kodani S."/>
        </authorList>
    </citation>
    <scope>NUCLEOTIDE SEQUENCE [LARGE SCALE GENOMIC DNA]</scope>
    <source>
        <strain evidence="3 4">531S</strain>
    </source>
</reference>
<gene>
    <name evidence="3" type="ORF">SSP531S_14010</name>
</gene>
<dbReference type="Gene3D" id="3.40.50.410">
    <property type="entry name" value="von Willebrand factor, type A domain"/>
    <property type="match status" value="1"/>
</dbReference>
<feature type="compositionally biased region" description="Basic and acidic residues" evidence="1">
    <location>
        <begin position="1"/>
        <end position="16"/>
    </location>
</feature>